<feature type="compositionally biased region" description="Low complexity" evidence="6">
    <location>
        <begin position="450"/>
        <end position="464"/>
    </location>
</feature>
<feature type="region of interest" description="Disordered" evidence="6">
    <location>
        <begin position="420"/>
        <end position="472"/>
    </location>
</feature>
<comment type="caution">
    <text evidence="8">The sequence shown here is derived from an EMBL/GenBank/DDBJ whole genome shotgun (WGS) entry which is preliminary data.</text>
</comment>
<sequence>MQVRMENSQKVGQPIKRSLFPNDAKFIQYTYLQQKAKSYLTHVTEIKELVKKDDSLIFDTQIIITLAGVVFNLNDNFYRRSEILQTCQKYNGTQKIEMPPSDSPINFDSLENISRNCSVGPFGIMRGKYVPLPEKRKIFDCIVLLELLLVNVLEITDAKIKSLQTLTKIKLNESNRFLELENIPNLKLSIVPDLDIRQQESISRYYLQSQMQNLRKVNSTYDTILKSCVPKVNNVYGMYNQLLRLADLYAEMRKLGKMVYFQNLNFFEPYQRTRRNVALTLKQLDTLFTRSKQNGMLLTLISRYARRTIIKDIKLDYSNFVAEFKKTASEIYTLISKMLLSLMNLVDDYQSIVDDGKLKEFDKEYIRDKLRKDAAIREQKRRDASIELAKNESMRRETMQAQMDLKRRESMRRLSVSKLNLSANQDKTGTSSSRANSLTRVSRPNYIPLSASSSRNNSLTNNSNSRDHFLNRTDEIRSAGRDLGEIQERDESPVKQLDQQISELQLDGDVSLIKPKTSLANSKSSTKGPFSVKQENGTTKPTEIPGSSISSRHNSVSNGSATHSTTERTIQRRNSVIVNPSKTNTNNNGSIRRRNSYISTSSSQHVASNYTGVSPLKKVSSPDKQTPLTSPIKQSPMITPVKMSAVTSPSKQTPLTSPIKQSPLSSPAQLSPKLTPNSDSNLDERLKLDPSLSTSSKRGALTASQRFQQSLVRAEKTGSVYRKPMVNRLCELHEQKDNTNVSSSAKFSKDSINGYSENTELKPNSVLNKSSETSDSEEIDQSTQSVEEFPGRKVKFVGVPAWTPLEDAPSQNGSMGQTKNYRWKVLATPTSPLSVYKEGAIWRESLREEKSQNSGATSAAKRISHNPIQGLRQQHLDQLIMTYNSTLQGVIITYENVRLAKCNETVAKIANENPFTFLWVIADFIVWKPKIDDILKGNIVMQSQSHIALLVHDVFNASIKKHYIPQNWSFVPNQADTEESFKNLGYWCDGDSTPISGPLEFKVRAVHVNGKGIAIEGTLLSPEDEYDALPVEMPTTKQHVVFDDNETGDNDAMDVDVEDSSKTTSTDVNDVPQYAKSDSDSDSDSNSTSSSSSDSDSDSSSEDASSSN</sequence>
<feature type="compositionally biased region" description="Polar residues" evidence="6">
    <location>
        <begin position="571"/>
        <end position="612"/>
    </location>
</feature>
<feature type="compositionally biased region" description="Polar residues" evidence="6">
    <location>
        <begin position="420"/>
        <end position="442"/>
    </location>
</feature>
<dbReference type="PANTHER" id="PTHR12709:SF5">
    <property type="entry name" value="DNA-DIRECTED RNA POLYMERASE I SUBUNIT RPA43"/>
    <property type="match status" value="1"/>
</dbReference>
<dbReference type="InterPro" id="IPR041178">
    <property type="entry name" value="RPA43_OB"/>
</dbReference>
<comment type="function">
    <text evidence="5">DNA-dependent RNA polymerase which catalyzes the transcription of DNA into RNA using the four ribonucleoside triphosphates as substrates.</text>
</comment>
<feature type="compositionally biased region" description="Polar residues" evidence="6">
    <location>
        <begin position="622"/>
        <end position="637"/>
    </location>
</feature>
<feature type="domain" description="RPA43 OB" evidence="7">
    <location>
        <begin position="929"/>
        <end position="1020"/>
    </location>
</feature>
<organism evidence="8 9">
    <name type="scientific">Pichia inconspicua</name>
    <dbReference type="NCBI Taxonomy" id="52247"/>
    <lineage>
        <taxon>Eukaryota</taxon>
        <taxon>Fungi</taxon>
        <taxon>Dikarya</taxon>
        <taxon>Ascomycota</taxon>
        <taxon>Saccharomycotina</taxon>
        <taxon>Pichiomycetes</taxon>
        <taxon>Pichiales</taxon>
        <taxon>Pichiaceae</taxon>
        <taxon>Pichia</taxon>
    </lineage>
</organism>
<feature type="compositionally biased region" description="Polar residues" evidence="6">
    <location>
        <begin position="518"/>
        <end position="541"/>
    </location>
</feature>
<name>A0A4T0WZ76_9ASCO</name>
<protein>
    <recommendedName>
        <fullName evidence="5">DNA-directed RNA polymerase subunit</fullName>
    </recommendedName>
</protein>
<dbReference type="AlphaFoldDB" id="A0A4T0WZ76"/>
<dbReference type="GO" id="GO:0006362">
    <property type="term" value="P:transcription elongation by RNA polymerase I"/>
    <property type="evidence" value="ECO:0007669"/>
    <property type="project" value="TreeGrafter"/>
</dbReference>
<dbReference type="InterPro" id="IPR036898">
    <property type="entry name" value="RNA_pol_Rpb7-like_N_sf"/>
</dbReference>
<dbReference type="InterPro" id="IPR045113">
    <property type="entry name" value="Rpb7-like"/>
</dbReference>
<comment type="subcellular location">
    <subcellularLocation>
        <location evidence="1 5">Nucleus</location>
    </subcellularLocation>
</comment>
<feature type="compositionally biased region" description="Polar residues" evidence="6">
    <location>
        <begin position="738"/>
        <end position="773"/>
    </location>
</feature>
<dbReference type="Gene3D" id="2.40.50.1060">
    <property type="match status" value="1"/>
</dbReference>
<keyword evidence="3 5" id="KW-0804">Transcription</keyword>
<feature type="compositionally biased region" description="Low complexity" evidence="6">
    <location>
        <begin position="660"/>
        <end position="674"/>
    </location>
</feature>
<keyword evidence="4 5" id="KW-0539">Nucleus</keyword>
<accession>A0A4T0WZ76</accession>
<proteinExistence type="predicted"/>
<evidence type="ECO:0000313" key="9">
    <source>
        <dbReference type="Proteomes" id="UP000307173"/>
    </source>
</evidence>
<keyword evidence="9" id="KW-1185">Reference proteome</keyword>
<feature type="region of interest" description="Disordered" evidence="6">
    <location>
        <begin position="737"/>
        <end position="787"/>
    </location>
</feature>
<evidence type="ECO:0000256" key="2">
    <source>
        <dbReference type="ARBA" id="ARBA00022478"/>
    </source>
</evidence>
<evidence type="ECO:0000256" key="4">
    <source>
        <dbReference type="ARBA" id="ARBA00023242"/>
    </source>
</evidence>
<keyword evidence="2 5" id="KW-0240">DNA-directed RNA polymerase</keyword>
<feature type="region of interest" description="Disordered" evidence="6">
    <location>
        <begin position="517"/>
        <end position="685"/>
    </location>
</feature>
<feature type="compositionally biased region" description="Acidic residues" evidence="6">
    <location>
        <begin position="1043"/>
        <end position="1058"/>
    </location>
</feature>
<evidence type="ECO:0000256" key="1">
    <source>
        <dbReference type="ARBA" id="ARBA00004123"/>
    </source>
</evidence>
<dbReference type="STRING" id="52247.A0A4T0WZ76"/>
<evidence type="ECO:0000256" key="3">
    <source>
        <dbReference type="ARBA" id="ARBA00023163"/>
    </source>
</evidence>
<evidence type="ECO:0000259" key="7">
    <source>
        <dbReference type="Pfam" id="PF17875"/>
    </source>
</evidence>
<dbReference type="GO" id="GO:0006352">
    <property type="term" value="P:DNA-templated transcription initiation"/>
    <property type="evidence" value="ECO:0007669"/>
    <property type="project" value="UniProtKB-UniRule"/>
</dbReference>
<feature type="compositionally biased region" description="Polar residues" evidence="6">
    <location>
        <begin position="645"/>
        <end position="659"/>
    </location>
</feature>
<feature type="region of interest" description="Disordered" evidence="6">
    <location>
        <begin position="1039"/>
        <end position="1108"/>
    </location>
</feature>
<gene>
    <name evidence="8" type="ORF">CANINC_003222</name>
</gene>
<evidence type="ECO:0000256" key="6">
    <source>
        <dbReference type="SAM" id="MobiDB-lite"/>
    </source>
</evidence>
<dbReference type="OrthoDB" id="10250504at2759"/>
<feature type="compositionally biased region" description="Low complexity" evidence="6">
    <location>
        <begin position="1084"/>
        <end position="1094"/>
    </location>
</feature>
<feature type="compositionally biased region" description="Low complexity" evidence="6">
    <location>
        <begin position="546"/>
        <end position="560"/>
    </location>
</feature>
<dbReference type="PANTHER" id="PTHR12709">
    <property type="entry name" value="DNA-DIRECTED RNA POLYMERASE II, III"/>
    <property type="match status" value="1"/>
</dbReference>
<dbReference type="Pfam" id="PF17875">
    <property type="entry name" value="RPA43_OB"/>
    <property type="match status" value="1"/>
</dbReference>
<reference evidence="8 9" key="1">
    <citation type="journal article" date="2019" name="Front. Genet.">
        <title>Whole-Genome Sequencing of the Opportunistic Yeast Pathogen Candida inconspicua Uncovers Its Hybrid Origin.</title>
        <authorList>
            <person name="Mixao V."/>
            <person name="Hansen A.P."/>
            <person name="Saus E."/>
            <person name="Boekhout T."/>
            <person name="Lass-Florl C."/>
            <person name="Gabaldon T."/>
        </authorList>
    </citation>
    <scope>NUCLEOTIDE SEQUENCE [LARGE SCALE GENOMIC DNA]</scope>
    <source>
        <strain evidence="8 9">CBS 180</strain>
    </source>
</reference>
<evidence type="ECO:0000256" key="5">
    <source>
        <dbReference type="RuleBase" id="RU369086"/>
    </source>
</evidence>
<dbReference type="Proteomes" id="UP000307173">
    <property type="component" value="Unassembled WGS sequence"/>
</dbReference>
<evidence type="ECO:0000313" key="8">
    <source>
        <dbReference type="EMBL" id="TID23205.1"/>
    </source>
</evidence>
<dbReference type="Gene3D" id="3.30.1490.120">
    <property type="entry name" value="RNA polymerase Rpb7-like, N-terminal domain"/>
    <property type="match status" value="1"/>
</dbReference>
<dbReference type="EMBL" id="SELW01000533">
    <property type="protein sequence ID" value="TID23205.1"/>
    <property type="molecule type" value="Genomic_DNA"/>
</dbReference>
<dbReference type="GO" id="GO:0005736">
    <property type="term" value="C:RNA polymerase I complex"/>
    <property type="evidence" value="ECO:0007669"/>
    <property type="project" value="TreeGrafter"/>
</dbReference>